<dbReference type="GO" id="GO:0005655">
    <property type="term" value="C:nucleolar ribonuclease P complex"/>
    <property type="evidence" value="ECO:0007669"/>
    <property type="project" value="InterPro"/>
</dbReference>
<gene>
    <name evidence="4" type="ORF">HG535_0H02920</name>
</gene>
<dbReference type="InterPro" id="IPR014612">
    <property type="entry name" value="Pop7/Rpp20"/>
</dbReference>
<dbReference type="AlphaFoldDB" id="A0A7H9B8F4"/>
<dbReference type="GeneID" id="59238768"/>
<dbReference type="GO" id="GO:0004526">
    <property type="term" value="F:ribonuclease P activity"/>
    <property type="evidence" value="ECO:0007669"/>
    <property type="project" value="TreeGrafter"/>
</dbReference>
<dbReference type="Gene3D" id="3.30.110.20">
    <property type="entry name" value="Alba-like domain"/>
    <property type="match status" value="1"/>
</dbReference>
<dbReference type="KEGG" id="zmk:HG535_0H02920"/>
<dbReference type="OrthoDB" id="5416589at2759"/>
<dbReference type="PANTHER" id="PTHR28256">
    <property type="entry name" value="RIBONUCLEASES P/MRP PROTEIN SUBUNIT POP7"/>
    <property type="match status" value="1"/>
</dbReference>
<evidence type="ECO:0000256" key="1">
    <source>
        <dbReference type="ARBA" id="ARBA00004123"/>
    </source>
</evidence>
<dbReference type="GO" id="GO:0003723">
    <property type="term" value="F:RNA binding"/>
    <property type="evidence" value="ECO:0007669"/>
    <property type="project" value="TreeGrafter"/>
</dbReference>
<dbReference type="InterPro" id="IPR036882">
    <property type="entry name" value="Alba-like_dom_sf"/>
</dbReference>
<dbReference type="GO" id="GO:0034965">
    <property type="term" value="P:intronic box C/D snoRNA processing"/>
    <property type="evidence" value="ECO:0007669"/>
    <property type="project" value="TreeGrafter"/>
</dbReference>
<dbReference type="GO" id="GO:0000294">
    <property type="term" value="P:nuclear-transcribed mRNA catabolic process, RNase MRP-dependent"/>
    <property type="evidence" value="ECO:0007669"/>
    <property type="project" value="TreeGrafter"/>
</dbReference>
<dbReference type="Pfam" id="PF12328">
    <property type="entry name" value="Rpp20"/>
    <property type="match status" value="1"/>
</dbReference>
<dbReference type="EMBL" id="CP058611">
    <property type="protein sequence ID" value="QLG74965.1"/>
    <property type="molecule type" value="Genomic_DNA"/>
</dbReference>
<accession>A0A7H9B8F4</accession>
<dbReference type="GO" id="GO:0001682">
    <property type="term" value="P:tRNA 5'-leader removal"/>
    <property type="evidence" value="ECO:0007669"/>
    <property type="project" value="InterPro"/>
</dbReference>
<evidence type="ECO:0000313" key="5">
    <source>
        <dbReference type="Proteomes" id="UP000509704"/>
    </source>
</evidence>
<proteinExistence type="predicted"/>
<keyword evidence="3" id="KW-0539">Nucleus</keyword>
<dbReference type="RefSeq" id="XP_037146690.1">
    <property type="nucleotide sequence ID" value="XM_037290795.1"/>
</dbReference>
<evidence type="ECO:0000256" key="2">
    <source>
        <dbReference type="ARBA" id="ARBA00022694"/>
    </source>
</evidence>
<dbReference type="InterPro" id="IPR020241">
    <property type="entry name" value="RNase_P/MRP_Pop7_fungi"/>
</dbReference>
<protein>
    <submittedName>
        <fullName evidence="4">Uncharacterized protein</fullName>
    </submittedName>
</protein>
<evidence type="ECO:0000313" key="4">
    <source>
        <dbReference type="EMBL" id="QLG74965.1"/>
    </source>
</evidence>
<organism evidence="4 5">
    <name type="scientific">Zygotorulaspora mrakii</name>
    <name type="common">Zygosaccharomyces mrakii</name>
    <dbReference type="NCBI Taxonomy" id="42260"/>
    <lineage>
        <taxon>Eukaryota</taxon>
        <taxon>Fungi</taxon>
        <taxon>Dikarya</taxon>
        <taxon>Ascomycota</taxon>
        <taxon>Saccharomycotina</taxon>
        <taxon>Saccharomycetes</taxon>
        <taxon>Saccharomycetales</taxon>
        <taxon>Saccharomycetaceae</taxon>
        <taxon>Zygotorulaspora</taxon>
    </lineage>
</organism>
<name>A0A7H9B8F4_ZYGMR</name>
<evidence type="ECO:0000256" key="3">
    <source>
        <dbReference type="ARBA" id="ARBA00023242"/>
    </source>
</evidence>
<dbReference type="GO" id="GO:0000171">
    <property type="term" value="F:ribonuclease MRP activity"/>
    <property type="evidence" value="ECO:0007669"/>
    <property type="project" value="TreeGrafter"/>
</dbReference>
<dbReference type="GO" id="GO:0006364">
    <property type="term" value="P:rRNA processing"/>
    <property type="evidence" value="ECO:0007669"/>
    <property type="project" value="TreeGrafter"/>
</dbReference>
<dbReference type="PANTHER" id="PTHR28256:SF1">
    <property type="entry name" value="RIBONUCLEASES P_MRP PROTEIN SUBUNIT POP7"/>
    <property type="match status" value="1"/>
</dbReference>
<sequence length="133" mass="14994">MKSKLVRKHPTVKAFSRREIKSHIYIKSVTPYVSALKRIKKVLTELDKSSATFVAVLGMGKAVEKTLSLGCHFEEQMGKRIEVLTKTIEVLDEVTEVDSDTASGNQELQEENEDLETILKKRTLSGVEVRIYA</sequence>
<dbReference type="Proteomes" id="UP000509704">
    <property type="component" value="Chromosome 8"/>
</dbReference>
<keyword evidence="5" id="KW-1185">Reference proteome</keyword>
<dbReference type="GO" id="GO:0000172">
    <property type="term" value="C:ribonuclease MRP complex"/>
    <property type="evidence" value="ECO:0007669"/>
    <property type="project" value="InterPro"/>
</dbReference>
<reference evidence="4 5" key="1">
    <citation type="submission" date="2020-07" db="EMBL/GenBank/DDBJ databases">
        <title>The yeast mating-type switching endonuclease HO is a domesticated member of an unorthodox homing genetic element family.</title>
        <authorList>
            <person name="Coughlan A.Y."/>
            <person name="Lombardi L."/>
            <person name="Braun-Galleani S."/>
            <person name="Martos A.R."/>
            <person name="Galeote V."/>
            <person name="Bigey F."/>
            <person name="Dequin S."/>
            <person name="Byrne K.P."/>
            <person name="Wolfe K.H."/>
        </authorList>
    </citation>
    <scope>NUCLEOTIDE SEQUENCE [LARGE SCALE GENOMIC DNA]</scope>
    <source>
        <strain evidence="4 5">NRRL Y-6702</strain>
    </source>
</reference>
<comment type="subcellular location">
    <subcellularLocation>
        <location evidence="1">Nucleus</location>
    </subcellularLocation>
</comment>
<keyword evidence="2" id="KW-0819">tRNA processing</keyword>